<accession>A0A6P1DZG8</accession>
<evidence type="ECO:0000313" key="2">
    <source>
        <dbReference type="Proteomes" id="UP000471640"/>
    </source>
</evidence>
<dbReference type="AlphaFoldDB" id="A0A6P1DZG8"/>
<dbReference type="Proteomes" id="UP000471640">
    <property type="component" value="Unassembled WGS sequence"/>
</dbReference>
<organism evidence="1 2">
    <name type="scientific">Thiorhodococcus mannitoliphagus</name>
    <dbReference type="NCBI Taxonomy" id="329406"/>
    <lineage>
        <taxon>Bacteria</taxon>
        <taxon>Pseudomonadati</taxon>
        <taxon>Pseudomonadota</taxon>
        <taxon>Gammaproteobacteria</taxon>
        <taxon>Chromatiales</taxon>
        <taxon>Chromatiaceae</taxon>
        <taxon>Thiorhodococcus</taxon>
    </lineage>
</organism>
<reference evidence="1 2" key="2">
    <citation type="submission" date="2020-02" db="EMBL/GenBank/DDBJ databases">
        <title>Genome sequences of Thiorhodococcus mannitoliphagus and Thiorhodococcus minor, purple sulfur photosynthetic bacteria in the gammaproteobacterial family, Chromatiaceae.</title>
        <authorList>
            <person name="Aviles F.A."/>
            <person name="Meyer T.E."/>
            <person name="Kyndt J.A."/>
        </authorList>
    </citation>
    <scope>NUCLEOTIDE SEQUENCE [LARGE SCALE GENOMIC DNA]</scope>
    <source>
        <strain evidence="1 2">DSM 18266</strain>
    </source>
</reference>
<reference evidence="2" key="1">
    <citation type="journal article" date="2020" name="Microbiol. Resour. Announc.">
        <title>Draft Genome Sequences of Thiorhodococcus mannitoliphagus and Thiorhodococcus minor, Purple Sulfur Photosynthetic Bacteria in the Gammaproteobacterial Family Chromatiaceae.</title>
        <authorList>
            <person name="Aviles F.A."/>
            <person name="Meyer T.E."/>
            <person name="Kyndt J.A."/>
        </authorList>
    </citation>
    <scope>NUCLEOTIDE SEQUENCE [LARGE SCALE GENOMIC DNA]</scope>
    <source>
        <strain evidence="2">DSM 18266</strain>
    </source>
</reference>
<evidence type="ECO:0000313" key="1">
    <source>
        <dbReference type="EMBL" id="NEX22453.1"/>
    </source>
</evidence>
<comment type="caution">
    <text evidence="1">The sequence shown here is derived from an EMBL/GenBank/DDBJ whole genome shotgun (WGS) entry which is preliminary data.</text>
</comment>
<dbReference type="EMBL" id="JAAIJR010000101">
    <property type="protein sequence ID" value="NEX22453.1"/>
    <property type="molecule type" value="Genomic_DNA"/>
</dbReference>
<sequence>MNIAILKTGLFDDAETIEDSLSRFEVSDYVFIYDTSRPNLTDADWDQALDELMAAERVFVI</sequence>
<proteinExistence type="predicted"/>
<name>A0A6P1DZG8_9GAMM</name>
<keyword evidence="2" id="KW-1185">Reference proteome</keyword>
<gene>
    <name evidence="1" type="ORF">G3480_19440</name>
</gene>
<protein>
    <submittedName>
        <fullName evidence="1">Uncharacterized protein</fullName>
    </submittedName>
</protein>
<dbReference type="RefSeq" id="WP_164655547.1">
    <property type="nucleotide sequence ID" value="NZ_JAAIJR010000101.1"/>
</dbReference>